<dbReference type="Proteomes" id="UP000035062">
    <property type="component" value="Unassembled WGS sequence"/>
</dbReference>
<accession>I8U884</accession>
<organism evidence="2 3">
    <name type="scientific">Alishewanella agri BL06</name>
    <dbReference type="NCBI Taxonomy" id="1195246"/>
    <lineage>
        <taxon>Bacteria</taxon>
        <taxon>Pseudomonadati</taxon>
        <taxon>Pseudomonadota</taxon>
        <taxon>Gammaproteobacteria</taxon>
        <taxon>Alteromonadales</taxon>
        <taxon>Alteromonadaceae</taxon>
        <taxon>Alishewanella</taxon>
    </lineage>
</organism>
<evidence type="ECO:0000313" key="3">
    <source>
        <dbReference type="Proteomes" id="UP000035062"/>
    </source>
</evidence>
<dbReference type="eggNOG" id="COG2226">
    <property type="taxonomic scope" value="Bacteria"/>
</dbReference>
<evidence type="ECO:0000313" key="2">
    <source>
        <dbReference type="EMBL" id="EIW89521.1"/>
    </source>
</evidence>
<dbReference type="InterPro" id="IPR041698">
    <property type="entry name" value="Methyltransf_25"/>
</dbReference>
<protein>
    <submittedName>
        <fullName evidence="2">Type 12 methyltransferase</fullName>
    </submittedName>
</protein>
<feature type="domain" description="Methyltransferase" evidence="1">
    <location>
        <begin position="46"/>
        <end position="136"/>
    </location>
</feature>
<dbReference type="Gene3D" id="3.40.50.150">
    <property type="entry name" value="Vaccinia Virus protein VP39"/>
    <property type="match status" value="1"/>
</dbReference>
<dbReference type="Pfam" id="PF13649">
    <property type="entry name" value="Methyltransf_25"/>
    <property type="match status" value="1"/>
</dbReference>
<proteinExistence type="predicted"/>
<keyword evidence="2" id="KW-0489">Methyltransferase</keyword>
<dbReference type="GO" id="GO:0008168">
    <property type="term" value="F:methyltransferase activity"/>
    <property type="evidence" value="ECO:0007669"/>
    <property type="project" value="UniProtKB-KW"/>
</dbReference>
<gene>
    <name evidence="2" type="ORF">AGRI_05447</name>
</gene>
<dbReference type="AlphaFoldDB" id="I8U884"/>
<comment type="caution">
    <text evidence="2">The sequence shown here is derived from an EMBL/GenBank/DDBJ whole genome shotgun (WGS) entry which is preliminary data.</text>
</comment>
<evidence type="ECO:0000259" key="1">
    <source>
        <dbReference type="Pfam" id="PF13649"/>
    </source>
</evidence>
<keyword evidence="2" id="KW-0808">Transferase</keyword>
<dbReference type="SUPFAM" id="SSF53335">
    <property type="entry name" value="S-adenosyl-L-methionine-dependent methyltransferases"/>
    <property type="match status" value="1"/>
</dbReference>
<keyword evidence="3" id="KW-1185">Reference proteome</keyword>
<dbReference type="GO" id="GO:0032259">
    <property type="term" value="P:methylation"/>
    <property type="evidence" value="ECO:0007669"/>
    <property type="project" value="UniProtKB-KW"/>
</dbReference>
<dbReference type="EMBL" id="AKKU01000011">
    <property type="protein sequence ID" value="EIW89521.1"/>
    <property type="molecule type" value="Genomic_DNA"/>
</dbReference>
<dbReference type="STRING" id="1195246.AGRI_05447"/>
<sequence length="196" mass="21664">MQATNALYTDLSGYYDLMCCDINYLQQSHGIIRLQQLFGNSGIQHLDLACGTGPHIRHFLDAGFTSQGLDLNQPMLALAQARCPEATFKLGDMCTFELSQPVDLITCFLYSIHYSGSVAQLSACIKQAWQALNAGGIFCFNAVDKDKICNLSAVSHSTSYQDSRFDFASAWYYSGNGEQQALKLQISKTTASEHQY</sequence>
<dbReference type="CDD" id="cd02440">
    <property type="entry name" value="AdoMet_MTases"/>
    <property type="match status" value="1"/>
</dbReference>
<reference evidence="2 3" key="1">
    <citation type="journal article" date="2012" name="J. Bacteriol.">
        <title>Genome Sequence of Pectin-Degrading Alishewanella agri, Isolated from Landfill Soil.</title>
        <authorList>
            <person name="Kim J."/>
            <person name="Jung J."/>
            <person name="Sung J.S."/>
            <person name="Chun J."/>
            <person name="Park W."/>
        </authorList>
    </citation>
    <scope>NUCLEOTIDE SEQUENCE [LARGE SCALE GENOMIC DNA]</scope>
    <source>
        <strain evidence="2 3">BL06</strain>
    </source>
</reference>
<dbReference type="PATRIC" id="fig|1195246.3.peg.1077"/>
<name>I8U884_9ALTE</name>
<dbReference type="InterPro" id="IPR029063">
    <property type="entry name" value="SAM-dependent_MTases_sf"/>
</dbReference>